<dbReference type="KEGG" id="dko:I596_3548"/>
<proteinExistence type="inferred from homology"/>
<name>A0A167H987_9GAMM</name>
<dbReference type="Pfam" id="PF08327">
    <property type="entry name" value="AHSA1"/>
    <property type="match status" value="1"/>
</dbReference>
<dbReference type="RefSeq" id="WP_067650500.1">
    <property type="nucleotide sequence ID" value="NZ_CP015249.1"/>
</dbReference>
<evidence type="ECO:0000256" key="1">
    <source>
        <dbReference type="ARBA" id="ARBA00006817"/>
    </source>
</evidence>
<dbReference type="OrthoDB" id="9800600at2"/>
<dbReference type="AlphaFoldDB" id="A0A167H987"/>
<keyword evidence="4" id="KW-1185">Reference proteome</keyword>
<evidence type="ECO:0000313" key="3">
    <source>
        <dbReference type="EMBL" id="ANB19536.1"/>
    </source>
</evidence>
<dbReference type="InterPro" id="IPR023393">
    <property type="entry name" value="START-like_dom_sf"/>
</dbReference>
<dbReference type="EMBL" id="CP015249">
    <property type="protein sequence ID" value="ANB19536.1"/>
    <property type="molecule type" value="Genomic_DNA"/>
</dbReference>
<gene>
    <name evidence="3" type="ORF">I596_3548</name>
</gene>
<organism evidence="3 4">
    <name type="scientific">Dokdonella koreensis DS-123</name>
    <dbReference type="NCBI Taxonomy" id="1300342"/>
    <lineage>
        <taxon>Bacteria</taxon>
        <taxon>Pseudomonadati</taxon>
        <taxon>Pseudomonadota</taxon>
        <taxon>Gammaproteobacteria</taxon>
        <taxon>Lysobacterales</taxon>
        <taxon>Rhodanobacteraceae</taxon>
        <taxon>Dokdonella</taxon>
    </lineage>
</organism>
<dbReference type="Proteomes" id="UP000076830">
    <property type="component" value="Chromosome"/>
</dbReference>
<sequence length="167" mass="18863">MNDTTHSTDRIQKRVVLKAPRERVWQAIADSSRFGTWFGVEIEGPFEPGVRVGGRLVPTTVDAEIGRQQSCYAGMEFDFHVDRIEPMQVFSFRWHPCAVEPDADYAKEPMTLVVFELADAPEGTLLTITESGFDQIPLARRAQAFASNDQGWTEQVRLIEKYLAQTA</sequence>
<protein>
    <submittedName>
        <fullName evidence="3">Activator of Hsp90 ATPase 1 family protein</fullName>
    </submittedName>
</protein>
<feature type="domain" description="Activator of Hsp90 ATPase homologue 1/2-like C-terminal" evidence="2">
    <location>
        <begin position="18"/>
        <end position="163"/>
    </location>
</feature>
<dbReference type="Gene3D" id="3.30.530.20">
    <property type="match status" value="1"/>
</dbReference>
<dbReference type="CDD" id="cd08898">
    <property type="entry name" value="SRPBCC_CalC_Aha1-like_5"/>
    <property type="match status" value="1"/>
</dbReference>
<reference evidence="3 4" key="1">
    <citation type="submission" date="2016-04" db="EMBL/GenBank/DDBJ databases">
        <title>Complete genome sequence of Dokdonella koreensis DS-123T.</title>
        <authorList>
            <person name="Kim J.F."/>
            <person name="Lee H."/>
            <person name="Kwak M.-J."/>
        </authorList>
    </citation>
    <scope>NUCLEOTIDE SEQUENCE [LARGE SCALE GENOMIC DNA]</scope>
    <source>
        <strain evidence="3 4">DS-123</strain>
    </source>
</reference>
<dbReference type="SUPFAM" id="SSF55961">
    <property type="entry name" value="Bet v1-like"/>
    <property type="match status" value="1"/>
</dbReference>
<dbReference type="InterPro" id="IPR013538">
    <property type="entry name" value="ASHA1/2-like_C"/>
</dbReference>
<accession>A0A167H987</accession>
<evidence type="ECO:0000259" key="2">
    <source>
        <dbReference type="Pfam" id="PF08327"/>
    </source>
</evidence>
<dbReference type="STRING" id="1300342.I596_3548"/>
<comment type="similarity">
    <text evidence="1">Belongs to the AHA1 family.</text>
</comment>
<evidence type="ECO:0000313" key="4">
    <source>
        <dbReference type="Proteomes" id="UP000076830"/>
    </source>
</evidence>